<keyword evidence="6 7" id="KW-0472">Membrane</keyword>
<feature type="transmembrane region" description="Helical" evidence="7">
    <location>
        <begin position="27"/>
        <end position="49"/>
    </location>
</feature>
<dbReference type="Proteomes" id="UP000046392">
    <property type="component" value="Unplaced"/>
</dbReference>
<dbReference type="Pfam" id="PF06105">
    <property type="entry name" value="Aph-1"/>
    <property type="match status" value="1"/>
</dbReference>
<feature type="transmembrane region" description="Helical" evidence="7">
    <location>
        <begin position="212"/>
        <end position="233"/>
    </location>
</feature>
<comment type="similarity">
    <text evidence="2">Belongs to the APH-1 family.</text>
</comment>
<evidence type="ECO:0000256" key="2">
    <source>
        <dbReference type="ARBA" id="ARBA00005577"/>
    </source>
</evidence>
<keyword evidence="8" id="KW-1185">Reference proteome</keyword>
<evidence type="ECO:0000313" key="8">
    <source>
        <dbReference type="Proteomes" id="UP000046392"/>
    </source>
</evidence>
<proteinExistence type="inferred from homology"/>
<keyword evidence="3 7" id="KW-0812">Transmembrane</keyword>
<reference evidence="9" key="1">
    <citation type="submission" date="2017-02" db="UniProtKB">
        <authorList>
            <consortium name="WormBaseParasite"/>
        </authorList>
    </citation>
    <scope>IDENTIFICATION</scope>
</reference>
<keyword evidence="4" id="KW-0914">Notch signaling pathway</keyword>
<comment type="subcellular location">
    <subcellularLocation>
        <location evidence="1">Membrane</location>
        <topology evidence="1">Multi-pass membrane protein</topology>
    </subcellularLocation>
</comment>
<dbReference type="AlphaFoldDB" id="A0A0N5CBU1"/>
<feature type="transmembrane region" description="Helical" evidence="7">
    <location>
        <begin position="107"/>
        <end position="129"/>
    </location>
</feature>
<sequence>MVFDYSHASLCLVIILPILYFTKTFSIFNIIAVIFGAFASFLTLLASAFVWKIGSVFIDNIYFYVTLAIALQEIMRALLYYTFIYGEKKVLKLESSKNINVKGCSPMYVDLIDISIATGIGMGLSYQVLPGIHNLMKNSNHQSFLALEIIRYLKANGFDNYLSYDTISNALLSLFHFSLLLLNIMITLFMWESLQSRSKTEFRIINLFKTRVLYLSFFTHLIAVFFLEWINYIDKTGNVFFLS</sequence>
<feature type="transmembrane region" description="Helical" evidence="7">
    <location>
        <begin position="170"/>
        <end position="191"/>
    </location>
</feature>
<evidence type="ECO:0000256" key="7">
    <source>
        <dbReference type="SAM" id="Phobius"/>
    </source>
</evidence>
<accession>A0A0N5CBU1</accession>
<keyword evidence="5 7" id="KW-1133">Transmembrane helix</keyword>
<dbReference type="GO" id="GO:0007219">
    <property type="term" value="P:Notch signaling pathway"/>
    <property type="evidence" value="ECO:0007669"/>
    <property type="project" value="UniProtKB-KW"/>
</dbReference>
<name>A0A0N5CBU1_STREA</name>
<evidence type="ECO:0000256" key="6">
    <source>
        <dbReference type="ARBA" id="ARBA00023136"/>
    </source>
</evidence>
<organism evidence="8 9">
    <name type="scientific">Strongyloides papillosus</name>
    <name type="common">Intestinal threadworm</name>
    <dbReference type="NCBI Taxonomy" id="174720"/>
    <lineage>
        <taxon>Eukaryota</taxon>
        <taxon>Metazoa</taxon>
        <taxon>Ecdysozoa</taxon>
        <taxon>Nematoda</taxon>
        <taxon>Chromadorea</taxon>
        <taxon>Rhabditida</taxon>
        <taxon>Tylenchina</taxon>
        <taxon>Panagrolaimomorpha</taxon>
        <taxon>Strongyloidoidea</taxon>
        <taxon>Strongyloididae</taxon>
        <taxon>Strongyloides</taxon>
    </lineage>
</organism>
<evidence type="ECO:0000256" key="1">
    <source>
        <dbReference type="ARBA" id="ARBA00004141"/>
    </source>
</evidence>
<dbReference type="InterPro" id="IPR009294">
    <property type="entry name" value="Aph-1"/>
</dbReference>
<evidence type="ECO:0000256" key="3">
    <source>
        <dbReference type="ARBA" id="ARBA00022692"/>
    </source>
</evidence>
<dbReference type="GO" id="GO:0016485">
    <property type="term" value="P:protein processing"/>
    <property type="evidence" value="ECO:0007669"/>
    <property type="project" value="InterPro"/>
</dbReference>
<evidence type="ECO:0000256" key="4">
    <source>
        <dbReference type="ARBA" id="ARBA00022976"/>
    </source>
</evidence>
<evidence type="ECO:0000256" key="5">
    <source>
        <dbReference type="ARBA" id="ARBA00022989"/>
    </source>
</evidence>
<dbReference type="GO" id="GO:0016020">
    <property type="term" value="C:membrane"/>
    <property type="evidence" value="ECO:0007669"/>
    <property type="project" value="UniProtKB-SubCell"/>
</dbReference>
<feature type="transmembrane region" description="Helical" evidence="7">
    <location>
        <begin position="6"/>
        <end position="22"/>
    </location>
</feature>
<protein>
    <submittedName>
        <fullName evidence="9">MBOAT family protein</fullName>
    </submittedName>
</protein>
<evidence type="ECO:0000313" key="9">
    <source>
        <dbReference type="WBParaSite" id="SPAL_0001535500.1"/>
    </source>
</evidence>
<dbReference type="WBParaSite" id="SPAL_0001535500.1">
    <property type="protein sequence ID" value="SPAL_0001535500.1"/>
    <property type="gene ID" value="SPAL_0001535500"/>
</dbReference>
<feature type="transmembrane region" description="Helical" evidence="7">
    <location>
        <begin position="61"/>
        <end position="86"/>
    </location>
</feature>